<reference evidence="1" key="2">
    <citation type="journal article" date="2015" name="Data Brief">
        <title>Shoot transcriptome of the giant reed, Arundo donax.</title>
        <authorList>
            <person name="Barrero R.A."/>
            <person name="Guerrero F.D."/>
            <person name="Moolhuijzen P."/>
            <person name="Goolsby J.A."/>
            <person name="Tidwell J."/>
            <person name="Bellgard S.E."/>
            <person name="Bellgard M.I."/>
        </authorList>
    </citation>
    <scope>NUCLEOTIDE SEQUENCE</scope>
    <source>
        <tissue evidence="1">Shoot tissue taken approximately 20 cm above the soil surface</tissue>
    </source>
</reference>
<reference evidence="1" key="1">
    <citation type="submission" date="2014-09" db="EMBL/GenBank/DDBJ databases">
        <authorList>
            <person name="Magalhaes I.L.F."/>
            <person name="Oliveira U."/>
            <person name="Santos F.R."/>
            <person name="Vidigal T.H.D.A."/>
            <person name="Brescovit A.D."/>
            <person name="Santos A.J."/>
        </authorList>
    </citation>
    <scope>NUCLEOTIDE SEQUENCE</scope>
    <source>
        <tissue evidence="1">Shoot tissue taken approximately 20 cm above the soil surface</tissue>
    </source>
</reference>
<protein>
    <submittedName>
        <fullName evidence="1">Uncharacterized protein</fullName>
    </submittedName>
</protein>
<sequence length="35" mass="3867">MVLYSSVDDCIASVGFRVVLLEYHSDILDSCCSNI</sequence>
<dbReference type="EMBL" id="GBRH01249837">
    <property type="protein sequence ID" value="JAD48058.1"/>
    <property type="molecule type" value="Transcribed_RNA"/>
</dbReference>
<dbReference type="AlphaFoldDB" id="A0A0A9ADP4"/>
<proteinExistence type="predicted"/>
<evidence type="ECO:0000313" key="1">
    <source>
        <dbReference type="EMBL" id="JAD48058.1"/>
    </source>
</evidence>
<name>A0A0A9ADP4_ARUDO</name>
<accession>A0A0A9ADP4</accession>
<organism evidence="1">
    <name type="scientific">Arundo donax</name>
    <name type="common">Giant reed</name>
    <name type="synonym">Donax arundinaceus</name>
    <dbReference type="NCBI Taxonomy" id="35708"/>
    <lineage>
        <taxon>Eukaryota</taxon>
        <taxon>Viridiplantae</taxon>
        <taxon>Streptophyta</taxon>
        <taxon>Embryophyta</taxon>
        <taxon>Tracheophyta</taxon>
        <taxon>Spermatophyta</taxon>
        <taxon>Magnoliopsida</taxon>
        <taxon>Liliopsida</taxon>
        <taxon>Poales</taxon>
        <taxon>Poaceae</taxon>
        <taxon>PACMAD clade</taxon>
        <taxon>Arundinoideae</taxon>
        <taxon>Arundineae</taxon>
        <taxon>Arundo</taxon>
    </lineage>
</organism>